<feature type="region of interest" description="Disordered" evidence="1">
    <location>
        <begin position="1"/>
        <end position="25"/>
    </location>
</feature>
<sequence length="104" mass="10922">MLDPSASAARLPVPSRPVGADDREPVEVRTEAVDGVVTPTQLLRDGRLWVVRAAAALPGPLVRWRVDATPGPGVPAVPLELSDQHGRWTLVEVSAAGTGSPSWS</sequence>
<dbReference type="AlphaFoldDB" id="A0A1H1PAF3"/>
<protein>
    <submittedName>
        <fullName evidence="2">Uncharacterized protein</fullName>
    </submittedName>
</protein>
<evidence type="ECO:0000313" key="3">
    <source>
        <dbReference type="Proteomes" id="UP000199092"/>
    </source>
</evidence>
<reference evidence="2 3" key="1">
    <citation type="submission" date="2016-10" db="EMBL/GenBank/DDBJ databases">
        <authorList>
            <person name="de Groot N.N."/>
        </authorList>
    </citation>
    <scope>NUCLEOTIDE SEQUENCE [LARGE SCALE GENOMIC DNA]</scope>
    <source>
        <strain evidence="2 3">DSM 21741</strain>
    </source>
</reference>
<dbReference type="EMBL" id="LT629749">
    <property type="protein sequence ID" value="SDS08060.1"/>
    <property type="molecule type" value="Genomic_DNA"/>
</dbReference>
<dbReference type="Proteomes" id="UP000199092">
    <property type="component" value="Chromosome I"/>
</dbReference>
<name>A0A1H1PAF3_9ACTN</name>
<keyword evidence="3" id="KW-1185">Reference proteome</keyword>
<gene>
    <name evidence="2" type="ORF">SAMN04488543_1030</name>
</gene>
<organism evidence="2 3">
    <name type="scientific">Friedmanniella luteola</name>
    <dbReference type="NCBI Taxonomy" id="546871"/>
    <lineage>
        <taxon>Bacteria</taxon>
        <taxon>Bacillati</taxon>
        <taxon>Actinomycetota</taxon>
        <taxon>Actinomycetes</taxon>
        <taxon>Propionibacteriales</taxon>
        <taxon>Nocardioidaceae</taxon>
        <taxon>Friedmanniella</taxon>
    </lineage>
</organism>
<proteinExistence type="predicted"/>
<evidence type="ECO:0000256" key="1">
    <source>
        <dbReference type="SAM" id="MobiDB-lite"/>
    </source>
</evidence>
<dbReference type="STRING" id="546871.SAMN04488543_1030"/>
<evidence type="ECO:0000313" key="2">
    <source>
        <dbReference type="EMBL" id="SDS08060.1"/>
    </source>
</evidence>
<accession>A0A1H1PAF3</accession>